<dbReference type="GO" id="GO:0005634">
    <property type="term" value="C:nucleus"/>
    <property type="evidence" value="ECO:0007669"/>
    <property type="project" value="TreeGrafter"/>
</dbReference>
<proteinExistence type="predicted"/>
<protein>
    <submittedName>
        <fullName evidence="2">Protein DEK</fullName>
    </submittedName>
</protein>
<feature type="compositionally biased region" description="Basic and acidic residues" evidence="1">
    <location>
        <begin position="766"/>
        <end position="776"/>
    </location>
</feature>
<feature type="compositionally biased region" description="Polar residues" evidence="1">
    <location>
        <begin position="816"/>
        <end position="846"/>
    </location>
</feature>
<dbReference type="OMA" id="ANDEKGC"/>
<dbReference type="EMBL" id="KK117696">
    <property type="protein sequence ID" value="KFM71153.1"/>
    <property type="molecule type" value="Genomic_DNA"/>
</dbReference>
<accession>A0A087U1B4</accession>
<dbReference type="OrthoDB" id="10248551at2759"/>
<dbReference type="STRING" id="407821.A0A087U1B4"/>
<dbReference type="PANTHER" id="PTHR13468">
    <property type="entry name" value="DEK PROTEIN"/>
    <property type="match status" value="1"/>
</dbReference>
<feature type="region of interest" description="Disordered" evidence="1">
    <location>
        <begin position="1"/>
        <end position="91"/>
    </location>
</feature>
<feature type="region of interest" description="Disordered" evidence="1">
    <location>
        <begin position="759"/>
        <end position="846"/>
    </location>
</feature>
<dbReference type="PANTHER" id="PTHR13468:SF1">
    <property type="entry name" value="PROTEIN DEK"/>
    <property type="match status" value="1"/>
</dbReference>
<dbReference type="GO" id="GO:0006325">
    <property type="term" value="P:chromatin organization"/>
    <property type="evidence" value="ECO:0007669"/>
    <property type="project" value="InterPro"/>
</dbReference>
<organism evidence="2 3">
    <name type="scientific">Stegodyphus mimosarum</name>
    <name type="common">African social velvet spider</name>
    <dbReference type="NCBI Taxonomy" id="407821"/>
    <lineage>
        <taxon>Eukaryota</taxon>
        <taxon>Metazoa</taxon>
        <taxon>Ecdysozoa</taxon>
        <taxon>Arthropoda</taxon>
        <taxon>Chelicerata</taxon>
        <taxon>Arachnida</taxon>
        <taxon>Araneae</taxon>
        <taxon>Araneomorphae</taxon>
        <taxon>Entelegynae</taxon>
        <taxon>Eresoidea</taxon>
        <taxon>Eresidae</taxon>
        <taxon>Stegodyphus</taxon>
    </lineage>
</organism>
<sequence length="1009" mass="112716">MSCTPPPDTEVEEGSPVGEAICEDSSPENTMQSSAATEIEENTEQTDENLFPFNSVSVELYEGPEESEDSSQTKISEYEAGVEESNNETQDMQGVVNTVCSSPSNSRDSRTVDAIFSDASKSNLDEPDACEPAAVEPVAEDSSDAYDPNIVIKDEVMDTEELQKTYIEDFLYSNTSTSFDEASNSANDEKGCPLSRFSKIVRAVEQADYETLQMLYQLLYQRSAWDTQEILTQRILEFSGFNFSQSSEDYFNREMMLRTQPNEVLRKIGAILCLEMRKFSDTGKERHDLIASIMEFLSKPKRKSRAPRGGTDVKKDEEREILLAADKCGCRNRCLKKFTEAQKKNILKYLDLLEREKMLDAYIISLFHSKKIERKPGAAEESKKLKEVLYQYKVKYGKKEVPVCKGAFCILHGIKLGKVNQLQIKVKSGGMAPLNPKDYPPFITDGTDDKDVDVNENEVKDQQKSPNQQKSPHQQKSASKNRSKKKSTAGPKSSKREARKSIEDYKTEEELKESITSQKVIPKVVIEKVDLKAVTSIKISEIDDTEVSGVKIGINSEVKVDADVKENQKSDGEKKESQKSDGEKKESQKSDGEKKESQKSDGEKKENKKPEKLKDFPLVVRSIENAPEELLIDIHFLLYLNSASADKVKENILEFSGFPFDADTEEFDERNEFLQRMSNKIITDVARSFSLGLLSTKEDTIKNILSFLSKPDESYLRAVAVPVILSDVELDDIGDMSDSDESITCEVVEKKVECIDLISSGDESDKEDKAGKEKQTKKPPPPKKTTVPQSTSAPQATTNTSFQTSTFSPVIMPGSAVSNSTPSAPVNTTEPVSTAASVSNSEAASGQKRTLRNFETICKIVNTHPHEYLVDIYDLLYLKKHEPSTLRNDILDFSGFTFEKGSTEYIKRKQLLDRMLYNSVRRIYNTLIHTTTEVKVYSKPTMIAEIFQFLFKLPDHDTSVRPPPTTKPAIKPALAKGCPVVKVVPGMAGATVPPAPLPSQSGKLSDLKR</sequence>
<evidence type="ECO:0000256" key="1">
    <source>
        <dbReference type="SAM" id="MobiDB-lite"/>
    </source>
</evidence>
<evidence type="ECO:0000313" key="2">
    <source>
        <dbReference type="EMBL" id="KFM71153.1"/>
    </source>
</evidence>
<feature type="compositionally biased region" description="Acidic residues" evidence="1">
    <location>
        <begin position="38"/>
        <end position="47"/>
    </location>
</feature>
<feature type="region of interest" description="Disordered" evidence="1">
    <location>
        <begin position="563"/>
        <end position="609"/>
    </location>
</feature>
<feature type="region of interest" description="Disordered" evidence="1">
    <location>
        <begin position="457"/>
        <end position="501"/>
    </location>
</feature>
<gene>
    <name evidence="2" type="ORF">X975_01202</name>
</gene>
<feature type="compositionally biased region" description="Polar residues" evidence="1">
    <location>
        <begin position="27"/>
        <end position="36"/>
    </location>
</feature>
<dbReference type="GO" id="GO:2000779">
    <property type="term" value="P:regulation of double-strand break repair"/>
    <property type="evidence" value="ECO:0007669"/>
    <property type="project" value="TreeGrafter"/>
</dbReference>
<evidence type="ECO:0000313" key="3">
    <source>
        <dbReference type="Proteomes" id="UP000054359"/>
    </source>
</evidence>
<feature type="non-terminal residue" evidence="2">
    <location>
        <position position="1009"/>
    </location>
</feature>
<dbReference type="InterPro" id="IPR044198">
    <property type="entry name" value="DEK"/>
</dbReference>
<dbReference type="GO" id="GO:0042393">
    <property type="term" value="F:histone binding"/>
    <property type="evidence" value="ECO:0007669"/>
    <property type="project" value="TreeGrafter"/>
</dbReference>
<dbReference type="Proteomes" id="UP000054359">
    <property type="component" value="Unassembled WGS sequence"/>
</dbReference>
<name>A0A087U1B4_STEMI</name>
<dbReference type="GO" id="GO:0003677">
    <property type="term" value="F:DNA binding"/>
    <property type="evidence" value="ECO:0007669"/>
    <property type="project" value="InterPro"/>
</dbReference>
<dbReference type="AlphaFoldDB" id="A0A087U1B4"/>
<feature type="compositionally biased region" description="Polar residues" evidence="1">
    <location>
        <begin position="464"/>
        <end position="475"/>
    </location>
</feature>
<reference evidence="2 3" key="1">
    <citation type="submission" date="2013-11" db="EMBL/GenBank/DDBJ databases">
        <title>Genome sequencing of Stegodyphus mimosarum.</title>
        <authorList>
            <person name="Bechsgaard J."/>
        </authorList>
    </citation>
    <scope>NUCLEOTIDE SEQUENCE [LARGE SCALE GENOMIC DNA]</scope>
</reference>
<feature type="compositionally biased region" description="Low complexity" evidence="1">
    <location>
        <begin position="784"/>
        <end position="808"/>
    </location>
</feature>
<keyword evidence="3" id="KW-1185">Reference proteome</keyword>